<dbReference type="eggNOG" id="COG0161">
    <property type="taxonomic scope" value="Bacteria"/>
</dbReference>
<reference evidence="7 8" key="2">
    <citation type="journal article" date="2014" name="PLoS ONE">
        <title>Evolution of mitochondria reconstructed from the energy metabolism of living bacteria.</title>
        <authorList>
            <person name="Degli Esposti M."/>
            <person name="Chouaia B."/>
            <person name="Comandatore F."/>
            <person name="Crotti E."/>
            <person name="Sassera D."/>
            <person name="Lievens P.M."/>
            <person name="Daffonchio D."/>
            <person name="Bandi C."/>
        </authorList>
    </citation>
    <scope>NUCLEOTIDE SEQUENCE [LARGE SCALE GENOMIC DNA]</scope>
    <source>
        <strain evidence="7 8">SF2.1</strain>
    </source>
</reference>
<keyword evidence="4 7" id="KW-0808">Transferase</keyword>
<evidence type="ECO:0000256" key="5">
    <source>
        <dbReference type="ARBA" id="ARBA00022898"/>
    </source>
</evidence>
<dbReference type="PROSITE" id="PS00600">
    <property type="entry name" value="AA_TRANSFER_CLASS_3"/>
    <property type="match status" value="1"/>
</dbReference>
<dbReference type="SUPFAM" id="SSF53383">
    <property type="entry name" value="PLP-dependent transferases"/>
    <property type="match status" value="1"/>
</dbReference>
<name>A0A060QAU6_9PROT</name>
<dbReference type="GO" id="GO:0016223">
    <property type="term" value="F:beta-alanine:pyruvate transaminase activity"/>
    <property type="evidence" value="ECO:0007669"/>
    <property type="project" value="UniProtKB-EC"/>
</dbReference>
<evidence type="ECO:0000313" key="8">
    <source>
        <dbReference type="Proteomes" id="UP000027583"/>
    </source>
</evidence>
<comment type="cofactor">
    <cofactor evidence="1">
        <name>pyridoxal 5'-phosphate</name>
        <dbReference type="ChEBI" id="CHEBI:597326"/>
    </cofactor>
</comment>
<dbReference type="RefSeq" id="WP_023978389.1">
    <property type="nucleotide sequence ID" value="NZ_CBLX010000003.1"/>
</dbReference>
<dbReference type="CDD" id="cd00610">
    <property type="entry name" value="OAT_like"/>
    <property type="match status" value="1"/>
</dbReference>
<reference evidence="7 8" key="1">
    <citation type="journal article" date="2014" name="Genome Biol. Evol.">
        <title>Acetic acid bacteria genomes reveal functional traits for adaptation to life in insect guts.</title>
        <authorList>
            <person name="Chouaia B."/>
            <person name="Gaiarsa S."/>
            <person name="Crotti E."/>
            <person name="Comandatore F."/>
            <person name="Degli Esposti M."/>
            <person name="Ricci I."/>
            <person name="Alma A."/>
            <person name="Favia G."/>
            <person name="Bandi C."/>
            <person name="Daffonchio D."/>
        </authorList>
    </citation>
    <scope>NUCLEOTIDE SEQUENCE [LARGE SCALE GENOMIC DNA]</scope>
    <source>
        <strain evidence="7 8">SF2.1</strain>
    </source>
</reference>
<dbReference type="InterPro" id="IPR049704">
    <property type="entry name" value="Aminotrans_3_PPA_site"/>
</dbReference>
<dbReference type="PANTHER" id="PTHR43094">
    <property type="entry name" value="AMINOTRANSFERASE"/>
    <property type="match status" value="1"/>
</dbReference>
<keyword evidence="5 6" id="KW-0663">Pyridoxal phosphate</keyword>
<accession>A0A060QAU6</accession>
<organism evidence="7 8">
    <name type="scientific">Asaia bogorensis</name>
    <dbReference type="NCBI Taxonomy" id="91915"/>
    <lineage>
        <taxon>Bacteria</taxon>
        <taxon>Pseudomonadati</taxon>
        <taxon>Pseudomonadota</taxon>
        <taxon>Alphaproteobacteria</taxon>
        <taxon>Acetobacterales</taxon>
        <taxon>Acetobacteraceae</taxon>
        <taxon>Asaia</taxon>
    </lineage>
</organism>
<evidence type="ECO:0000256" key="6">
    <source>
        <dbReference type="RuleBase" id="RU003560"/>
    </source>
</evidence>
<dbReference type="InterPro" id="IPR015421">
    <property type="entry name" value="PyrdxlP-dep_Trfase_major"/>
</dbReference>
<sequence>MTTPFADSNHDALWLPFTANRQFRDAPRMLVSAKGMYYRDDKGREVLDGCAGLWCVNAGHGAPRIVEAVQKTVATLDFAPAFQMGHPMAFEAADRVARLAPNPLNHVFFCNSGSEAGDTALKIAIAYHRLRGEGTRTRLIGRERAYHGVGFGGISVGGISGNRKLYGSLLTGVDHLPHTLDLRRNAFSRGLPEHGAELADDLERIVALHDASNIAAVIVEPMAGSTGVLPAPKRYLKRLREICTKHGIVLIFDEVITGFGRLGASFAAEKYGVVPDIMTVAKGITNGTIPMGANIVSDEIFDAFMQGPREAIDLPHGYTYSAHPIACAAAIATLDTYAEEHLFERAAALSPYFEEAAHSLKGAPYVVDIRNEGLVAGIELAPRVAKTTRAFEVFERAFHEGLLLRYTGDILAISPPLVIEKNEIDRIFETIGGILKSID</sequence>
<dbReference type="Pfam" id="PF00202">
    <property type="entry name" value="Aminotran_3"/>
    <property type="match status" value="1"/>
</dbReference>
<dbReference type="Gene3D" id="3.40.640.10">
    <property type="entry name" value="Type I PLP-dependent aspartate aminotransferase-like (Major domain)"/>
    <property type="match status" value="1"/>
</dbReference>
<dbReference type="Proteomes" id="UP000027583">
    <property type="component" value="Unassembled WGS sequence"/>
</dbReference>
<evidence type="ECO:0000256" key="4">
    <source>
        <dbReference type="ARBA" id="ARBA00022679"/>
    </source>
</evidence>
<evidence type="ECO:0000256" key="2">
    <source>
        <dbReference type="ARBA" id="ARBA00008954"/>
    </source>
</evidence>
<evidence type="ECO:0000256" key="3">
    <source>
        <dbReference type="ARBA" id="ARBA00022576"/>
    </source>
</evidence>
<proteinExistence type="inferred from homology"/>
<dbReference type="PIRSF" id="PIRSF000521">
    <property type="entry name" value="Transaminase_4ab_Lys_Orn"/>
    <property type="match status" value="1"/>
</dbReference>
<dbReference type="EC" id="2.6.1.18" evidence="7"/>
<gene>
    <name evidence="7" type="ORF">ASAP_0169</name>
</gene>
<comment type="similarity">
    <text evidence="2 6">Belongs to the class-III pyridoxal-phosphate-dependent aminotransferase family.</text>
</comment>
<dbReference type="PANTHER" id="PTHR43094:SF1">
    <property type="entry name" value="AMINOTRANSFERASE CLASS-III"/>
    <property type="match status" value="1"/>
</dbReference>
<dbReference type="EMBL" id="CBLX010000003">
    <property type="protein sequence ID" value="CDG38214.1"/>
    <property type="molecule type" value="Genomic_DNA"/>
</dbReference>
<dbReference type="GO" id="GO:0030170">
    <property type="term" value="F:pyridoxal phosphate binding"/>
    <property type="evidence" value="ECO:0007669"/>
    <property type="project" value="InterPro"/>
</dbReference>
<protein>
    <submittedName>
        <fullName evidence="7">Omega-amino acid--pyruvate aminotransferase</fullName>
        <ecNumber evidence="7">2.6.1.18</ecNumber>
    </submittedName>
</protein>
<dbReference type="AlphaFoldDB" id="A0A060QAU6"/>
<evidence type="ECO:0000313" key="7">
    <source>
        <dbReference type="EMBL" id="CDG38214.1"/>
    </source>
</evidence>
<comment type="caution">
    <text evidence="7">The sequence shown here is derived from an EMBL/GenBank/DDBJ whole genome shotgun (WGS) entry which is preliminary data.</text>
</comment>
<keyword evidence="3 7" id="KW-0032">Aminotransferase</keyword>
<dbReference type="Gene3D" id="3.90.1150.10">
    <property type="entry name" value="Aspartate Aminotransferase, domain 1"/>
    <property type="match status" value="1"/>
</dbReference>
<dbReference type="InterPro" id="IPR005814">
    <property type="entry name" value="Aminotrans_3"/>
</dbReference>
<evidence type="ECO:0000256" key="1">
    <source>
        <dbReference type="ARBA" id="ARBA00001933"/>
    </source>
</evidence>
<dbReference type="InterPro" id="IPR015422">
    <property type="entry name" value="PyrdxlP-dep_Trfase_small"/>
</dbReference>
<dbReference type="FunFam" id="3.40.640.10:FF:000014">
    <property type="entry name" value="Adenosylmethionine-8-amino-7-oxononanoate aminotransferase, probable"/>
    <property type="match status" value="1"/>
</dbReference>
<dbReference type="InterPro" id="IPR015424">
    <property type="entry name" value="PyrdxlP-dep_Trfase"/>
</dbReference>